<feature type="region of interest" description="Disordered" evidence="1">
    <location>
        <begin position="1"/>
        <end position="23"/>
    </location>
</feature>
<evidence type="ECO:0000259" key="2">
    <source>
        <dbReference type="Pfam" id="PF01590"/>
    </source>
</evidence>
<keyword evidence="4" id="KW-1185">Reference proteome</keyword>
<proteinExistence type="predicted"/>
<gene>
    <name evidence="3" type="ORF">H7J73_15235</name>
</gene>
<dbReference type="Gene3D" id="3.30.450.40">
    <property type="match status" value="1"/>
</dbReference>
<dbReference type="EMBL" id="JACKTY010000029">
    <property type="protein sequence ID" value="MCV7227387.1"/>
    <property type="molecule type" value="Genomic_DNA"/>
</dbReference>
<organism evidence="3 4">
    <name type="scientific">Mycolicibacterium komossense</name>
    <dbReference type="NCBI Taxonomy" id="1779"/>
    <lineage>
        <taxon>Bacteria</taxon>
        <taxon>Bacillati</taxon>
        <taxon>Actinomycetota</taxon>
        <taxon>Actinomycetes</taxon>
        <taxon>Mycobacteriales</taxon>
        <taxon>Mycobacteriaceae</taxon>
        <taxon>Mycolicibacterium</taxon>
    </lineage>
</organism>
<feature type="domain" description="GAF" evidence="2">
    <location>
        <begin position="113"/>
        <end position="226"/>
    </location>
</feature>
<reference evidence="3 4" key="1">
    <citation type="journal article" date="2022" name="BMC Genomics">
        <title>Comparative genome analysis of mycobacteria focusing on tRNA and non-coding RNA.</title>
        <authorList>
            <person name="Behra P.R.K."/>
            <person name="Pettersson B.M.F."/>
            <person name="Ramesh M."/>
            <person name="Das S."/>
            <person name="Dasgupta S."/>
            <person name="Kirsebom L.A."/>
        </authorList>
    </citation>
    <scope>NUCLEOTIDE SEQUENCE [LARGE SCALE GENOMIC DNA]</scope>
    <source>
        <strain evidence="3 4">DSM 44078</strain>
    </source>
</reference>
<dbReference type="Pfam" id="PF01590">
    <property type="entry name" value="GAF"/>
    <property type="match status" value="1"/>
</dbReference>
<dbReference type="Proteomes" id="UP001526201">
    <property type="component" value="Unassembled WGS sequence"/>
</dbReference>
<comment type="caution">
    <text evidence="3">The sequence shown here is derived from an EMBL/GenBank/DDBJ whole genome shotgun (WGS) entry which is preliminary data.</text>
</comment>
<dbReference type="InterPro" id="IPR029016">
    <property type="entry name" value="GAF-like_dom_sf"/>
</dbReference>
<dbReference type="InterPro" id="IPR003018">
    <property type="entry name" value="GAF"/>
</dbReference>
<protein>
    <submittedName>
        <fullName evidence="3">GAF domain-containing protein</fullName>
    </submittedName>
</protein>
<evidence type="ECO:0000313" key="3">
    <source>
        <dbReference type="EMBL" id="MCV7227387.1"/>
    </source>
</evidence>
<sequence length="442" mass="46968">MGPGAARSVNTVRTLRGPSGRESSRALRAVHELFVSGEVDVSTLDSTTVRPVVAKSWQRSLAKGVDPDLDGARPSSAALSIARLRDAHPLAPALPVIRRLLVDDAVDSGVVVAVTAADGTLLWVEGDPKARRRAEAMNFVPGADWSERSAGTNAPGTALALDRELQIHGSEHFSRIVQPWSCTATPVHDPDTGALLGAIDLTGGPQAAAAQTLALVRATALAVENHLALLRLTGTTVQPATRKPHLVVLGADRPRWVTTDEYGHLRAAMLTGRHADILVLLSRHPEGLSADHLAVLLDDRDLDVVTVRAEMSRLRKVIGAELLESRPYRLLMPITSDIGEVFDALDIGDVESALAAYHGPLLPQSVSPSIARLRTQLSASVRGAVLAECHRGNLAPLRRWLDSPEGRDDRDGWQVLHTSAAVGPVGRAQAGGHLAGLDFELG</sequence>
<accession>A0ABT3CD59</accession>
<name>A0ABT3CD59_9MYCO</name>
<evidence type="ECO:0000313" key="4">
    <source>
        <dbReference type="Proteomes" id="UP001526201"/>
    </source>
</evidence>
<evidence type="ECO:0000256" key="1">
    <source>
        <dbReference type="SAM" id="MobiDB-lite"/>
    </source>
</evidence>